<accession>A0A0K8J942</accession>
<evidence type="ECO:0000259" key="1">
    <source>
        <dbReference type="PROSITE" id="PS51194"/>
    </source>
</evidence>
<sequence length="151" mass="17491">MDKDLEEALMLNRRSELIYKHYKKYNSKKALGFCSTRLHAEYMAAEFCRFGVPSVAVYSDSQGEYSIDRREAVKGLADGKFKVIFSVDMFNEGLDIKDIDMVMFLRPTQSPTVFLQQLGRGLRKSKGKEYLNVLDFIGNYKKAQPYSRIFK</sequence>
<organism evidence="2 3">
    <name type="scientific">Herbinix luporum</name>
    <dbReference type="NCBI Taxonomy" id="1679721"/>
    <lineage>
        <taxon>Bacteria</taxon>
        <taxon>Bacillati</taxon>
        <taxon>Bacillota</taxon>
        <taxon>Clostridia</taxon>
        <taxon>Lachnospirales</taxon>
        <taxon>Lachnospiraceae</taxon>
        <taxon>Herbinix</taxon>
    </lineage>
</organism>
<keyword evidence="3" id="KW-1185">Reference proteome</keyword>
<dbReference type="Proteomes" id="UP000196053">
    <property type="component" value="Chromosome I"/>
</dbReference>
<dbReference type="PROSITE" id="PS51194">
    <property type="entry name" value="HELICASE_CTER"/>
    <property type="match status" value="1"/>
</dbReference>
<dbReference type="EMBL" id="LN879430">
    <property type="protein sequence ID" value="CUH93798.1"/>
    <property type="molecule type" value="Genomic_DNA"/>
</dbReference>
<dbReference type="PANTHER" id="PTHR47396:SF1">
    <property type="entry name" value="ATP-DEPENDENT HELICASE IRC3-RELATED"/>
    <property type="match status" value="1"/>
</dbReference>
<name>A0A0K8J942_9FIRM</name>
<proteinExistence type="predicted"/>
<evidence type="ECO:0000313" key="2">
    <source>
        <dbReference type="EMBL" id="CUH93798.1"/>
    </source>
</evidence>
<evidence type="ECO:0000313" key="3">
    <source>
        <dbReference type="Proteomes" id="UP000196053"/>
    </source>
</evidence>
<dbReference type="InterPro" id="IPR001650">
    <property type="entry name" value="Helicase_C-like"/>
</dbReference>
<dbReference type="AlphaFoldDB" id="A0A0K8J942"/>
<dbReference type="GO" id="GO:0005829">
    <property type="term" value="C:cytosol"/>
    <property type="evidence" value="ECO:0007669"/>
    <property type="project" value="TreeGrafter"/>
</dbReference>
<dbReference type="PANTHER" id="PTHR47396">
    <property type="entry name" value="TYPE I RESTRICTION ENZYME ECOKI R PROTEIN"/>
    <property type="match status" value="1"/>
</dbReference>
<dbReference type="RefSeq" id="WP_058259015.1">
    <property type="nucleotide sequence ID" value="NZ_DUPS01000059.1"/>
</dbReference>
<dbReference type="CDD" id="cd18799">
    <property type="entry name" value="SF2_C_EcoAI-like"/>
    <property type="match status" value="1"/>
</dbReference>
<dbReference type="InterPro" id="IPR027417">
    <property type="entry name" value="P-loop_NTPase"/>
</dbReference>
<feature type="domain" description="Helicase C-terminal" evidence="1">
    <location>
        <begin position="17"/>
        <end position="151"/>
    </location>
</feature>
<dbReference type="Pfam" id="PF00271">
    <property type="entry name" value="Helicase_C"/>
    <property type="match status" value="1"/>
</dbReference>
<dbReference type="SMART" id="SM00490">
    <property type="entry name" value="HELICc"/>
    <property type="match status" value="1"/>
</dbReference>
<protein>
    <recommendedName>
        <fullName evidence="1">Helicase C-terminal domain-containing protein</fullName>
    </recommendedName>
</protein>
<dbReference type="Gene3D" id="3.40.50.300">
    <property type="entry name" value="P-loop containing nucleotide triphosphate hydrolases"/>
    <property type="match status" value="1"/>
</dbReference>
<gene>
    <name evidence="2" type="ORF">SD1D_2286</name>
</gene>
<dbReference type="KEGG" id="hsd:SD1D_2286"/>
<dbReference type="SUPFAM" id="SSF52540">
    <property type="entry name" value="P-loop containing nucleoside triphosphate hydrolases"/>
    <property type="match status" value="1"/>
</dbReference>
<reference evidence="3" key="1">
    <citation type="submission" date="2015-09" db="EMBL/GenBank/DDBJ databases">
        <authorList>
            <person name="Wibberg D."/>
        </authorList>
    </citation>
    <scope>NUCLEOTIDE SEQUENCE [LARGE SCALE GENOMIC DNA]</scope>
    <source>
        <strain evidence="3">SD1D</strain>
    </source>
</reference>
<dbReference type="InterPro" id="IPR050742">
    <property type="entry name" value="Helicase_Restrict-Modif_Enz"/>
</dbReference>